<evidence type="ECO:0000313" key="2">
    <source>
        <dbReference type="Proteomes" id="UP001500353"/>
    </source>
</evidence>
<comment type="caution">
    <text evidence="1">The sequence shown here is derived from an EMBL/GenBank/DDBJ whole genome shotgun (WGS) entry which is preliminary data.</text>
</comment>
<evidence type="ECO:0000313" key="1">
    <source>
        <dbReference type="EMBL" id="GAA5089292.1"/>
    </source>
</evidence>
<gene>
    <name evidence="1" type="ORF">GCM10023210_13920</name>
</gene>
<dbReference type="EMBL" id="BAABHX010000002">
    <property type="protein sequence ID" value="GAA5089292.1"/>
    <property type="molecule type" value="Genomic_DNA"/>
</dbReference>
<proteinExistence type="predicted"/>
<sequence length="348" mass="39383">MIKSPYSLMELDAIAQLYYKDITSAFGLKAQLLAAPTNDMKPVMNYIHTHLREILLGKPDRLEFHASVIDPLIDAAKAAYLVNNPVITVKGVQLTPAKMTTYINNWAKDAIRSIFNYDTDKTTSFTRRNGGALAYRHAKRLAISSCPYCNALFTFTIRNKRIKTRPEFDHFLNKGRYPYLALSFYNLIPSCSLCNSGTLKGQKKFSITTHLHPFIDHIEGLYEFRTKVDAVDFLVNGDDFTLKLQPCTGVGKIARARAEKSIGEFAIEDRYSFHKDYAGEILTKAYVYNNSTIEALFTSFDIGGHNIFSSPAEIKELIMGNVLHPDRFHKRILSKLTKDIAEEFGLTI</sequence>
<keyword evidence="2" id="KW-1185">Reference proteome</keyword>
<reference evidence="2" key="1">
    <citation type="journal article" date="2019" name="Int. J. Syst. Evol. Microbiol.">
        <title>The Global Catalogue of Microorganisms (GCM) 10K type strain sequencing project: providing services to taxonomists for standard genome sequencing and annotation.</title>
        <authorList>
            <consortium name="The Broad Institute Genomics Platform"/>
            <consortium name="The Broad Institute Genome Sequencing Center for Infectious Disease"/>
            <person name="Wu L."/>
            <person name="Ma J."/>
        </authorList>
    </citation>
    <scope>NUCLEOTIDE SEQUENCE [LARGE SCALE GENOMIC DNA]</scope>
    <source>
        <strain evidence="2">JCM 18019</strain>
    </source>
</reference>
<evidence type="ECO:0008006" key="3">
    <source>
        <dbReference type="Google" id="ProtNLM"/>
    </source>
</evidence>
<organism evidence="1 2">
    <name type="scientific">Chryseobacterium ginsengisoli</name>
    <dbReference type="NCBI Taxonomy" id="363853"/>
    <lineage>
        <taxon>Bacteria</taxon>
        <taxon>Pseudomonadati</taxon>
        <taxon>Bacteroidota</taxon>
        <taxon>Flavobacteriia</taxon>
        <taxon>Flavobacteriales</taxon>
        <taxon>Weeksellaceae</taxon>
        <taxon>Chryseobacterium group</taxon>
        <taxon>Chryseobacterium</taxon>
    </lineage>
</organism>
<protein>
    <recommendedName>
        <fullName evidence="3">HNH nuclease domain-containing protein</fullName>
    </recommendedName>
</protein>
<name>A0ABP9M0R7_9FLAO</name>
<dbReference type="Gene3D" id="1.10.30.50">
    <property type="match status" value="1"/>
</dbReference>
<dbReference type="Proteomes" id="UP001500353">
    <property type="component" value="Unassembled WGS sequence"/>
</dbReference>
<accession>A0ABP9M0R7</accession>